<dbReference type="OrthoDB" id="429188at2"/>
<organism evidence="3 4">
    <name type="scientific">Gloeothece citriformis (strain PCC 7424)</name>
    <name type="common">Cyanothece sp. (strain PCC 7424)</name>
    <dbReference type="NCBI Taxonomy" id="65393"/>
    <lineage>
        <taxon>Bacteria</taxon>
        <taxon>Bacillati</taxon>
        <taxon>Cyanobacteriota</taxon>
        <taxon>Cyanophyceae</taxon>
        <taxon>Oscillatoriophycideae</taxon>
        <taxon>Chroococcales</taxon>
        <taxon>Aphanothecaceae</taxon>
        <taxon>Gloeothece</taxon>
        <taxon>Gloeothece citriformis</taxon>
    </lineage>
</organism>
<reference evidence="4" key="1">
    <citation type="journal article" date="2011" name="MBio">
        <title>Novel metabolic attributes of the genus Cyanothece, comprising a group of unicellular nitrogen-fixing Cyanobacteria.</title>
        <authorList>
            <person name="Bandyopadhyay A."/>
            <person name="Elvitigala T."/>
            <person name="Welsh E."/>
            <person name="Stockel J."/>
            <person name="Liberton M."/>
            <person name="Min H."/>
            <person name="Sherman L.A."/>
            <person name="Pakrasi H.B."/>
        </authorList>
    </citation>
    <scope>NUCLEOTIDE SEQUENCE [LARGE SCALE GENOMIC DNA]</scope>
    <source>
        <strain evidence="4">PCC 7424</strain>
    </source>
</reference>
<evidence type="ECO:0000256" key="1">
    <source>
        <dbReference type="PROSITE-ProRule" id="PRU00169"/>
    </source>
</evidence>
<sequence>MRKILVVEDDLRFQRNYRRGCHHELQQKLFDFEFAASGEKGLEVLQNDINQEIALVILDLKMELAQIDGLKFLQETSDTPLIRPIICHTAYPDKIKKLDQKYLSNVVCVLPKGNNQPQLKIIKDIILFWLRFDLDKILTHPHRELLNYEQVLDLIKSFSNQRKISLIKDLISDMSYSDLKEFYKDILPCVKSNLDSIQEKNQKILRKWVIEQIKAKVLPSSIPTDNLIVYRIEESIRGSKEKTKYYYLKWFDKKEGKDKSKYLPLNIAASLPPEFRSP</sequence>
<dbReference type="PROSITE" id="PS50110">
    <property type="entry name" value="RESPONSE_REGULATORY"/>
    <property type="match status" value="1"/>
</dbReference>
<dbReference type="STRING" id="65393.PCC7424_5006"/>
<feature type="domain" description="Response regulatory" evidence="2">
    <location>
        <begin position="3"/>
        <end position="127"/>
    </location>
</feature>
<evidence type="ECO:0000259" key="2">
    <source>
        <dbReference type="PROSITE" id="PS50110"/>
    </source>
</evidence>
<dbReference type="AlphaFoldDB" id="B7KFN4"/>
<dbReference type="Proteomes" id="UP000002384">
    <property type="component" value="Chromosome"/>
</dbReference>
<dbReference type="KEGG" id="cyc:PCC7424_5006"/>
<dbReference type="GO" id="GO:0000160">
    <property type="term" value="P:phosphorelay signal transduction system"/>
    <property type="evidence" value="ECO:0007669"/>
    <property type="project" value="InterPro"/>
</dbReference>
<gene>
    <name evidence="3" type="ordered locus">PCC7424_5006</name>
</gene>
<dbReference type="InterPro" id="IPR001789">
    <property type="entry name" value="Sig_transdc_resp-reg_receiver"/>
</dbReference>
<proteinExistence type="predicted"/>
<dbReference type="SUPFAM" id="SSF52172">
    <property type="entry name" value="CheY-like"/>
    <property type="match status" value="1"/>
</dbReference>
<keyword evidence="4" id="KW-1185">Reference proteome</keyword>
<keyword evidence="1" id="KW-0597">Phosphoprotein</keyword>
<dbReference type="eggNOG" id="COG0745">
    <property type="taxonomic scope" value="Bacteria"/>
</dbReference>
<dbReference type="RefSeq" id="WP_015956939.1">
    <property type="nucleotide sequence ID" value="NC_011729.1"/>
</dbReference>
<feature type="modified residue" description="4-aspartylphosphate" evidence="1">
    <location>
        <position position="59"/>
    </location>
</feature>
<dbReference type="Gene3D" id="3.40.50.2300">
    <property type="match status" value="1"/>
</dbReference>
<protein>
    <submittedName>
        <fullName evidence="3">Response regulator receiver protein</fullName>
    </submittedName>
</protein>
<dbReference type="InterPro" id="IPR011006">
    <property type="entry name" value="CheY-like_superfamily"/>
</dbReference>
<dbReference type="HOGENOM" id="CLU_1000105_0_0_3"/>
<name>B7KFN4_GLOC7</name>
<evidence type="ECO:0000313" key="4">
    <source>
        <dbReference type="Proteomes" id="UP000002384"/>
    </source>
</evidence>
<evidence type="ECO:0000313" key="3">
    <source>
        <dbReference type="EMBL" id="ACK73359.1"/>
    </source>
</evidence>
<dbReference type="EMBL" id="CP001291">
    <property type="protein sequence ID" value="ACK73359.1"/>
    <property type="molecule type" value="Genomic_DNA"/>
</dbReference>
<accession>B7KFN4</accession>